<dbReference type="RefSeq" id="WP_009570640.1">
    <property type="nucleotide sequence ID" value="NZ_AMRK01000002.1"/>
</dbReference>
<name>K2JRR2_9RHOB</name>
<gene>
    <name evidence="2" type="ORF">B30_03557</name>
</gene>
<feature type="transmembrane region" description="Helical" evidence="1">
    <location>
        <begin position="86"/>
        <end position="110"/>
    </location>
</feature>
<evidence type="ECO:0000313" key="2">
    <source>
        <dbReference type="EMBL" id="EKE73104.1"/>
    </source>
</evidence>
<sequence length="145" mass="15511">MVIFEIWSARFTRFVVKSFAHTLTIFSLITLGVAAWDHGLSLEAFFVWFIVFFVGLGLAGGFGFATWIIGAPVFHLVRRTLNTSRFASGATAISGAALGLVAWGAFVAAFGMDLDVLASGEVTMFVLLAISVLVGAINGAKYQKL</sequence>
<organism evidence="2 3">
    <name type="scientific">Celeribacter baekdonensis B30</name>
    <dbReference type="NCBI Taxonomy" id="1208323"/>
    <lineage>
        <taxon>Bacteria</taxon>
        <taxon>Pseudomonadati</taxon>
        <taxon>Pseudomonadota</taxon>
        <taxon>Alphaproteobacteria</taxon>
        <taxon>Rhodobacterales</taxon>
        <taxon>Roseobacteraceae</taxon>
        <taxon>Celeribacter</taxon>
    </lineage>
</organism>
<keyword evidence="3" id="KW-1185">Reference proteome</keyword>
<accession>K2JRR2</accession>
<keyword evidence="1" id="KW-0812">Transmembrane</keyword>
<feature type="transmembrane region" description="Helical" evidence="1">
    <location>
        <begin position="122"/>
        <end position="140"/>
    </location>
</feature>
<evidence type="ECO:0000313" key="3">
    <source>
        <dbReference type="Proteomes" id="UP000006762"/>
    </source>
</evidence>
<evidence type="ECO:0000256" key="1">
    <source>
        <dbReference type="SAM" id="Phobius"/>
    </source>
</evidence>
<feature type="transmembrane region" description="Helical" evidence="1">
    <location>
        <begin position="14"/>
        <end position="36"/>
    </location>
</feature>
<dbReference type="AlphaFoldDB" id="K2JRR2"/>
<dbReference type="STRING" id="1208323.B30_03557"/>
<proteinExistence type="predicted"/>
<dbReference type="EMBL" id="AMRK01000002">
    <property type="protein sequence ID" value="EKE73104.1"/>
    <property type="molecule type" value="Genomic_DNA"/>
</dbReference>
<dbReference type="Proteomes" id="UP000006762">
    <property type="component" value="Unassembled WGS sequence"/>
</dbReference>
<keyword evidence="1" id="KW-1133">Transmembrane helix</keyword>
<feature type="transmembrane region" description="Helical" evidence="1">
    <location>
        <begin position="48"/>
        <end position="74"/>
    </location>
</feature>
<comment type="caution">
    <text evidence="2">The sequence shown here is derived from an EMBL/GenBank/DDBJ whole genome shotgun (WGS) entry which is preliminary data.</text>
</comment>
<protein>
    <submittedName>
        <fullName evidence="2">Uncharacterized protein</fullName>
    </submittedName>
</protein>
<dbReference type="PATRIC" id="fig|1208323.3.peg.726"/>
<keyword evidence="1" id="KW-0472">Membrane</keyword>
<reference evidence="2 3" key="1">
    <citation type="submission" date="2012-09" db="EMBL/GenBank/DDBJ databases">
        <title>Celeribacter baekdonensis B30 Genome Sequencing.</title>
        <authorList>
            <person name="Wang W."/>
        </authorList>
    </citation>
    <scope>NUCLEOTIDE SEQUENCE [LARGE SCALE GENOMIC DNA]</scope>
    <source>
        <strain evidence="2 3">B30</strain>
    </source>
</reference>